<sequence length="334" mass="37022">MIRTWSLKRQGEYRCPRCGGISNIFLSPLVYVFALLAVFAGGAIYFFHRFVLDDVDLFTCLQVLLPFALFFLLSLFLVYLAKPVIKRVPREEEKRGRRAPEPRRPGESRAFVDGGEYQSREASVPLQEAVPVSRPQAVESRAQQTAVLPSPARTSAPRRELQGPQMRPARPAPGEAAPVSRRPAAGEPAARPAVSGERPRTAAPAPRPSVPRTGEVSSSSGVVPSRASAPERERPRRETPAPRPASGTDSAPVRRPAAARQERPQVQPAPPTAPTPRRETDKAAAPRREHVVHSVDIPSITDDFFAKYNDPDYVNRRLKELQEEREKQQNRDEG</sequence>
<evidence type="ECO:0000256" key="1">
    <source>
        <dbReference type="SAM" id="MobiDB-lite"/>
    </source>
</evidence>
<feature type="transmembrane region" description="Helical" evidence="2">
    <location>
        <begin position="67"/>
        <end position="85"/>
    </location>
</feature>
<dbReference type="AlphaFoldDB" id="A0A9D2SGC7"/>
<keyword evidence="2" id="KW-0812">Transmembrane</keyword>
<feature type="compositionally biased region" description="Basic and acidic residues" evidence="1">
    <location>
        <begin position="90"/>
        <end position="107"/>
    </location>
</feature>
<keyword evidence="2" id="KW-1133">Transmembrane helix</keyword>
<evidence type="ECO:0000313" key="4">
    <source>
        <dbReference type="Proteomes" id="UP000826793"/>
    </source>
</evidence>
<feature type="region of interest" description="Disordered" evidence="1">
    <location>
        <begin position="90"/>
        <end position="309"/>
    </location>
</feature>
<protein>
    <submittedName>
        <fullName evidence="3">Uncharacterized protein</fullName>
    </submittedName>
</protein>
<evidence type="ECO:0000313" key="3">
    <source>
        <dbReference type="EMBL" id="HJB98327.1"/>
    </source>
</evidence>
<keyword evidence="2" id="KW-0472">Membrane</keyword>
<feature type="compositionally biased region" description="Basic and acidic residues" evidence="1">
    <location>
        <begin position="229"/>
        <end position="240"/>
    </location>
</feature>
<dbReference type="Proteomes" id="UP000826793">
    <property type="component" value="Unassembled WGS sequence"/>
</dbReference>
<gene>
    <name evidence="3" type="ORF">H9710_07080</name>
</gene>
<dbReference type="EMBL" id="DWXG01000053">
    <property type="protein sequence ID" value="HJB98327.1"/>
    <property type="molecule type" value="Genomic_DNA"/>
</dbReference>
<feature type="compositionally biased region" description="Low complexity" evidence="1">
    <location>
        <begin position="210"/>
        <end position="228"/>
    </location>
</feature>
<feature type="transmembrane region" description="Helical" evidence="2">
    <location>
        <begin position="21"/>
        <end position="47"/>
    </location>
</feature>
<comment type="caution">
    <text evidence="3">The sequence shown here is derived from an EMBL/GenBank/DDBJ whole genome shotgun (WGS) entry which is preliminary data.</text>
</comment>
<feature type="compositionally biased region" description="Basic and acidic residues" evidence="1">
    <location>
        <begin position="276"/>
        <end position="293"/>
    </location>
</feature>
<feature type="compositionally biased region" description="Low complexity" evidence="1">
    <location>
        <begin position="167"/>
        <end position="193"/>
    </location>
</feature>
<accession>A0A9D2SGC7</accession>
<organism evidence="3 4">
    <name type="scientific">Candidatus Acutalibacter pullicola</name>
    <dbReference type="NCBI Taxonomy" id="2838417"/>
    <lineage>
        <taxon>Bacteria</taxon>
        <taxon>Bacillati</taxon>
        <taxon>Bacillota</taxon>
        <taxon>Clostridia</taxon>
        <taxon>Eubacteriales</taxon>
        <taxon>Acutalibacteraceae</taxon>
        <taxon>Acutalibacter</taxon>
    </lineage>
</organism>
<reference evidence="3" key="2">
    <citation type="submission" date="2021-04" db="EMBL/GenBank/DDBJ databases">
        <authorList>
            <person name="Gilroy R."/>
        </authorList>
    </citation>
    <scope>NUCLEOTIDE SEQUENCE</scope>
    <source>
        <strain evidence="3">CHK185-1770</strain>
    </source>
</reference>
<evidence type="ECO:0000256" key="2">
    <source>
        <dbReference type="SAM" id="Phobius"/>
    </source>
</evidence>
<proteinExistence type="predicted"/>
<reference evidence="3" key="1">
    <citation type="journal article" date="2021" name="PeerJ">
        <title>Extensive microbial diversity within the chicken gut microbiome revealed by metagenomics and culture.</title>
        <authorList>
            <person name="Gilroy R."/>
            <person name="Ravi A."/>
            <person name="Getino M."/>
            <person name="Pursley I."/>
            <person name="Horton D.L."/>
            <person name="Alikhan N.F."/>
            <person name="Baker D."/>
            <person name="Gharbi K."/>
            <person name="Hall N."/>
            <person name="Watson M."/>
            <person name="Adriaenssens E.M."/>
            <person name="Foster-Nyarko E."/>
            <person name="Jarju S."/>
            <person name="Secka A."/>
            <person name="Antonio M."/>
            <person name="Oren A."/>
            <person name="Chaudhuri R.R."/>
            <person name="La Ragione R."/>
            <person name="Hildebrand F."/>
            <person name="Pallen M.J."/>
        </authorList>
    </citation>
    <scope>NUCLEOTIDE SEQUENCE</scope>
    <source>
        <strain evidence="3">CHK185-1770</strain>
    </source>
</reference>
<name>A0A9D2SGC7_9FIRM</name>